<evidence type="ECO:0000313" key="1">
    <source>
        <dbReference type="EMBL" id="KAI0055445.1"/>
    </source>
</evidence>
<dbReference type="EMBL" id="MU277291">
    <property type="protein sequence ID" value="KAI0055445.1"/>
    <property type="molecule type" value="Genomic_DNA"/>
</dbReference>
<evidence type="ECO:0000313" key="2">
    <source>
        <dbReference type="Proteomes" id="UP000814140"/>
    </source>
</evidence>
<organism evidence="1 2">
    <name type="scientific">Artomyces pyxidatus</name>
    <dbReference type="NCBI Taxonomy" id="48021"/>
    <lineage>
        <taxon>Eukaryota</taxon>
        <taxon>Fungi</taxon>
        <taxon>Dikarya</taxon>
        <taxon>Basidiomycota</taxon>
        <taxon>Agaricomycotina</taxon>
        <taxon>Agaricomycetes</taxon>
        <taxon>Russulales</taxon>
        <taxon>Auriscalpiaceae</taxon>
        <taxon>Artomyces</taxon>
    </lineage>
</organism>
<sequence length="708" mass="80812">MNVRKDDLNRQFRVKAARRLIYEGNHQVGSDGVERLLQEQSLVPVSVVYSKNAFSERLSPLGFDMFPMFVVDLMHDWELGVGKSLLLHLIRILEAQNENLLVEFDARFRQVPSFGTAIRRFSGNCSEMKHMTAHSIENILQCLIPVFEGLLPEPHNTNIRRLLFVASHWHGLAKLHMHIDPTLDILSTAERSLGEELRYFSKVTCDYFQTRELSREAEKRMRRANKAKAKAKSDAKTVNSEVQTSDSIVPEPSLKEPSKDTRRLKTFNMKTYKCHALGDYSSTIRRFGTTDSYTTEPAELEHHRSKVRYGRTSRKGFTKQLTEIERRESRIRQIGIVNGQPEKHHLENVTLNTRTHYNVGVTQNNPVNIPMFLQRNTGDPALQKFVSKLKAHLLPRVKLMMLQEAQSPAASGSEGLRRAYPSALSSTSTGGQEHIILKGDTMYDHRIMKINYTSYDVRRCQDLIHCNTDNRDIMVLAQHEPDAIQPVHHFWFARVLGIYHANVVYTGPGTLDHSVRRVHFLFVRWFRPIGNPVDWDQCQLDCVGFFPVSSNDAFGFVDPDDVLRCCHVIPAFWEGKARSDGSTISRYADDSQDWRYYYINRFADRDSMMRYHWGLGVGHMYTRTTAVFKPGFNQTSDHPLPADQTYVNEVLVDNFTSIAGTGSVGLAVKDFILPQSHHESDDMYGEEGMGDDAANDSDTCSSESSDEA</sequence>
<protein>
    <submittedName>
        <fullName evidence="1">Uncharacterized protein</fullName>
    </submittedName>
</protein>
<proteinExistence type="predicted"/>
<name>A0ACB8SG72_9AGAM</name>
<comment type="caution">
    <text evidence="1">The sequence shown here is derived from an EMBL/GenBank/DDBJ whole genome shotgun (WGS) entry which is preliminary data.</text>
</comment>
<reference evidence="1" key="1">
    <citation type="submission" date="2021-03" db="EMBL/GenBank/DDBJ databases">
        <authorList>
            <consortium name="DOE Joint Genome Institute"/>
            <person name="Ahrendt S."/>
            <person name="Looney B.P."/>
            <person name="Miyauchi S."/>
            <person name="Morin E."/>
            <person name="Drula E."/>
            <person name="Courty P.E."/>
            <person name="Chicoki N."/>
            <person name="Fauchery L."/>
            <person name="Kohler A."/>
            <person name="Kuo A."/>
            <person name="Labutti K."/>
            <person name="Pangilinan J."/>
            <person name="Lipzen A."/>
            <person name="Riley R."/>
            <person name="Andreopoulos W."/>
            <person name="He G."/>
            <person name="Johnson J."/>
            <person name="Barry K.W."/>
            <person name="Grigoriev I.V."/>
            <person name="Nagy L."/>
            <person name="Hibbett D."/>
            <person name="Henrissat B."/>
            <person name="Matheny P.B."/>
            <person name="Labbe J."/>
            <person name="Martin F."/>
        </authorList>
    </citation>
    <scope>NUCLEOTIDE SEQUENCE</scope>
    <source>
        <strain evidence="1">HHB10654</strain>
    </source>
</reference>
<dbReference type="Proteomes" id="UP000814140">
    <property type="component" value="Unassembled WGS sequence"/>
</dbReference>
<keyword evidence="2" id="KW-1185">Reference proteome</keyword>
<accession>A0ACB8SG72</accession>
<gene>
    <name evidence="1" type="ORF">BV25DRAFT_1921798</name>
</gene>
<reference evidence="1" key="2">
    <citation type="journal article" date="2022" name="New Phytol.">
        <title>Evolutionary transition to the ectomycorrhizal habit in the genomes of a hyperdiverse lineage of mushroom-forming fungi.</title>
        <authorList>
            <person name="Looney B."/>
            <person name="Miyauchi S."/>
            <person name="Morin E."/>
            <person name="Drula E."/>
            <person name="Courty P.E."/>
            <person name="Kohler A."/>
            <person name="Kuo A."/>
            <person name="LaButti K."/>
            <person name="Pangilinan J."/>
            <person name="Lipzen A."/>
            <person name="Riley R."/>
            <person name="Andreopoulos W."/>
            <person name="He G."/>
            <person name="Johnson J."/>
            <person name="Nolan M."/>
            <person name="Tritt A."/>
            <person name="Barry K.W."/>
            <person name="Grigoriev I.V."/>
            <person name="Nagy L.G."/>
            <person name="Hibbett D."/>
            <person name="Henrissat B."/>
            <person name="Matheny P.B."/>
            <person name="Labbe J."/>
            <person name="Martin F.M."/>
        </authorList>
    </citation>
    <scope>NUCLEOTIDE SEQUENCE</scope>
    <source>
        <strain evidence="1">HHB10654</strain>
    </source>
</reference>